<dbReference type="GeneID" id="100533414"/>
<reference evidence="2 4" key="1">
    <citation type="journal article" date="2006" name="Cell">
        <title>Neuronal transcriptome of Aplysia: neuronal compartments and circuitry.</title>
        <authorList>
            <person name="Moroz L.L."/>
            <person name="Edwards J.R."/>
            <person name="Puthanveettil S.V."/>
            <person name="Kohn A.B."/>
            <person name="Ha T."/>
            <person name="Heyland A."/>
            <person name="Knudsen B."/>
            <person name="Sahni A."/>
            <person name="Yu F."/>
            <person name="Liu L."/>
            <person name="Jezzini S."/>
            <person name="Lovell P."/>
            <person name="Iannucculli W."/>
            <person name="Chen M."/>
            <person name="Nguyen T."/>
            <person name="Sheng H."/>
            <person name="Shaw R."/>
            <person name="Kalachikov S."/>
            <person name="Panchin Y.V."/>
            <person name="Farmerie W."/>
            <person name="Russo J.J."/>
            <person name="Ju J."/>
            <person name="Kandel E.R."/>
        </authorList>
    </citation>
    <scope>NUCLEOTIDE SEQUENCE</scope>
</reference>
<feature type="region of interest" description="Disordered" evidence="1">
    <location>
        <begin position="428"/>
        <end position="454"/>
    </location>
</feature>
<feature type="compositionally biased region" description="Basic and acidic residues" evidence="1">
    <location>
        <begin position="362"/>
        <end position="373"/>
    </location>
</feature>
<evidence type="ECO:0000313" key="3">
    <source>
        <dbReference type="Proteomes" id="UP000694888"/>
    </source>
</evidence>
<organism evidence="2">
    <name type="scientific">Aplysia californica</name>
    <name type="common">California sea hare</name>
    <dbReference type="NCBI Taxonomy" id="6500"/>
    <lineage>
        <taxon>Eukaryota</taxon>
        <taxon>Metazoa</taxon>
        <taxon>Spiralia</taxon>
        <taxon>Lophotrochozoa</taxon>
        <taxon>Mollusca</taxon>
        <taxon>Gastropoda</taxon>
        <taxon>Heterobranchia</taxon>
        <taxon>Euthyneura</taxon>
        <taxon>Tectipleura</taxon>
        <taxon>Aplysiida</taxon>
        <taxon>Aplysioidea</taxon>
        <taxon>Aplysiidae</taxon>
        <taxon>Aplysia</taxon>
    </lineage>
</organism>
<dbReference type="OrthoDB" id="6093641at2759"/>
<evidence type="ECO:0000313" key="4">
    <source>
        <dbReference type="RefSeq" id="NP_001191626.1"/>
    </source>
</evidence>
<dbReference type="AlphaFoldDB" id="A1XP51"/>
<feature type="compositionally biased region" description="Low complexity" evidence="1">
    <location>
        <begin position="436"/>
        <end position="449"/>
    </location>
</feature>
<reference evidence="4" key="2">
    <citation type="submission" date="2025-05" db="UniProtKB">
        <authorList>
            <consortium name="RefSeq"/>
        </authorList>
    </citation>
    <scope>IDENTIFICATION</scope>
</reference>
<gene>
    <name evidence="4" type="primary">LOC100533414</name>
</gene>
<feature type="compositionally biased region" description="Polar residues" evidence="1">
    <location>
        <begin position="227"/>
        <end position="240"/>
    </location>
</feature>
<dbReference type="Proteomes" id="UP000694888">
    <property type="component" value="Unplaced"/>
</dbReference>
<evidence type="ECO:0000313" key="2">
    <source>
        <dbReference type="EMBL" id="ABF18975.1"/>
    </source>
</evidence>
<dbReference type="EMBL" id="DQ479396">
    <property type="protein sequence ID" value="ABF18975.1"/>
    <property type="molecule type" value="mRNA"/>
</dbReference>
<feature type="region of interest" description="Disordered" evidence="1">
    <location>
        <begin position="353"/>
        <end position="398"/>
    </location>
</feature>
<protein>
    <submittedName>
        <fullName evidence="2 4">Pedal peptide 4</fullName>
    </submittedName>
</protein>
<proteinExistence type="evidence at transcript level"/>
<name>A1XP51_APLCA</name>
<accession>A1XP51</accession>
<evidence type="ECO:0000256" key="1">
    <source>
        <dbReference type="SAM" id="MobiDB-lite"/>
    </source>
</evidence>
<sequence length="535" mass="58745">MNQNYLSKRPLDSISGSKFHGMNQNYLSKRPLDSISSGFNGMRQNFLSKKSFDSISGSGLHGMGQNFLDGKRTFDSIGGGDLQGMGQNFLTSKRGFDPISTGSLHGMRQNFFGHKRSFDSISRNRLGNLRQNFLSKRADESADEWSVNDASPEKRFDSISTSALNGMGQNFFDKKYFDNFPEGAVSKRFDPISSSGTISGLQQNFLKKKDSDSRSAGGMGGVRLSFPRQTGSVDGMTSSKRQFDSISGGSGIGGLGQNFLNRRQFDSINEGDIGGMEQNFLSGKRFDTISSGKMAGFNQNFLGKRQFDSISTGEMSGMDQNFLGKRGFDSINSDSRISGMGQKYLVRRSSSLEPLPSAEVSEQPHDVYKRSPEDVTSLEASHDSAVVTGDTSEPIGPEHRFIKRSFDSISRFSGGMAGMSQNYLSRRASNTRALDSNSQPSSSSASYTSRGTNDVTSLAGVDNDHELWRILDKKNLDSISRLGAYFRLSSELLRLAVCQTRGPGRARLQPTSPRHRSSLQSMGLPKIGVRRFLRD</sequence>
<feature type="region of interest" description="Disordered" evidence="1">
    <location>
        <begin position="207"/>
        <end position="240"/>
    </location>
</feature>
<dbReference type="RefSeq" id="NP_001191626.1">
    <property type="nucleotide sequence ID" value="NM_001204697.1"/>
</dbReference>
<keyword evidence="3" id="KW-1185">Reference proteome</keyword>